<feature type="domain" description="Trichome birefringence-like N-terminal" evidence="8">
    <location>
        <begin position="42"/>
        <end position="94"/>
    </location>
</feature>
<dbReference type="GO" id="GO:0016020">
    <property type="term" value="C:membrane"/>
    <property type="evidence" value="ECO:0007669"/>
    <property type="project" value="UniProtKB-SubCell"/>
</dbReference>
<dbReference type="Proteomes" id="UP000824120">
    <property type="component" value="Chromosome 2"/>
</dbReference>
<comment type="subcellular location">
    <subcellularLocation>
        <location evidence="1">Membrane</location>
        <topology evidence="1">Single-pass membrane protein</topology>
    </subcellularLocation>
</comment>
<evidence type="ECO:0000256" key="1">
    <source>
        <dbReference type="ARBA" id="ARBA00004167"/>
    </source>
</evidence>
<keyword evidence="4" id="KW-0735">Signal-anchor</keyword>
<protein>
    <recommendedName>
        <fullName evidence="11">Trichome birefringence-like N-terminal domain-containing protein</fullName>
    </recommendedName>
</protein>
<dbReference type="InterPro" id="IPR026057">
    <property type="entry name" value="TBL_C"/>
</dbReference>
<keyword evidence="6" id="KW-0472">Membrane</keyword>
<dbReference type="InterPro" id="IPR025846">
    <property type="entry name" value="TBL_N"/>
</dbReference>
<feature type="domain" description="Trichome birefringence-like C-terminal" evidence="7">
    <location>
        <begin position="400"/>
        <end position="652"/>
    </location>
</feature>
<feature type="domain" description="Trichome birefringence-like C-terminal" evidence="7">
    <location>
        <begin position="745"/>
        <end position="1006"/>
    </location>
</feature>
<keyword evidence="5" id="KW-1133">Transmembrane helix</keyword>
<comment type="caution">
    <text evidence="9">The sequence shown here is derived from an EMBL/GenBank/DDBJ whole genome shotgun (WGS) entry which is preliminary data.</text>
</comment>
<dbReference type="AlphaFoldDB" id="A0A9J6ASV0"/>
<evidence type="ECO:0000256" key="4">
    <source>
        <dbReference type="ARBA" id="ARBA00022968"/>
    </source>
</evidence>
<dbReference type="PANTHER" id="PTHR32285">
    <property type="entry name" value="PROTEIN TRICHOME BIREFRINGENCE-LIKE 9-RELATED"/>
    <property type="match status" value="1"/>
</dbReference>
<evidence type="ECO:0000256" key="2">
    <source>
        <dbReference type="ARBA" id="ARBA00007727"/>
    </source>
</evidence>
<dbReference type="InterPro" id="IPR029962">
    <property type="entry name" value="TBL"/>
</dbReference>
<dbReference type="Pfam" id="PF13839">
    <property type="entry name" value="PC-Esterase"/>
    <property type="match status" value="3"/>
</dbReference>
<evidence type="ECO:0000313" key="9">
    <source>
        <dbReference type="EMBL" id="KAG5627653.1"/>
    </source>
</evidence>
<evidence type="ECO:0000256" key="3">
    <source>
        <dbReference type="ARBA" id="ARBA00022692"/>
    </source>
</evidence>
<organism evidence="9 10">
    <name type="scientific">Solanum commersonii</name>
    <name type="common">Commerson's wild potato</name>
    <name type="synonym">Commerson's nightshade</name>
    <dbReference type="NCBI Taxonomy" id="4109"/>
    <lineage>
        <taxon>Eukaryota</taxon>
        <taxon>Viridiplantae</taxon>
        <taxon>Streptophyta</taxon>
        <taxon>Embryophyta</taxon>
        <taxon>Tracheophyta</taxon>
        <taxon>Spermatophyta</taxon>
        <taxon>Magnoliopsida</taxon>
        <taxon>eudicotyledons</taxon>
        <taxon>Gunneridae</taxon>
        <taxon>Pentapetalae</taxon>
        <taxon>asterids</taxon>
        <taxon>lamiids</taxon>
        <taxon>Solanales</taxon>
        <taxon>Solanaceae</taxon>
        <taxon>Solanoideae</taxon>
        <taxon>Solaneae</taxon>
        <taxon>Solanum</taxon>
    </lineage>
</organism>
<name>A0A9J6ASV0_SOLCO</name>
<dbReference type="Pfam" id="PF14416">
    <property type="entry name" value="PMR5N"/>
    <property type="match status" value="3"/>
</dbReference>
<proteinExistence type="inferred from homology"/>
<dbReference type="GO" id="GO:0016413">
    <property type="term" value="F:O-acetyltransferase activity"/>
    <property type="evidence" value="ECO:0007669"/>
    <property type="project" value="InterPro"/>
</dbReference>
<keyword evidence="3" id="KW-0812">Transmembrane</keyword>
<evidence type="ECO:0000313" key="10">
    <source>
        <dbReference type="Proteomes" id="UP000824120"/>
    </source>
</evidence>
<evidence type="ECO:0000256" key="5">
    <source>
        <dbReference type="ARBA" id="ARBA00022989"/>
    </source>
</evidence>
<evidence type="ECO:0008006" key="11">
    <source>
        <dbReference type="Google" id="ProtNLM"/>
    </source>
</evidence>
<evidence type="ECO:0000259" key="7">
    <source>
        <dbReference type="Pfam" id="PF13839"/>
    </source>
</evidence>
<accession>A0A9J6ASV0</accession>
<dbReference type="GO" id="GO:0005794">
    <property type="term" value="C:Golgi apparatus"/>
    <property type="evidence" value="ECO:0007669"/>
    <property type="project" value="TreeGrafter"/>
</dbReference>
<feature type="domain" description="Trichome birefringence-like N-terminal" evidence="8">
    <location>
        <begin position="692"/>
        <end position="744"/>
    </location>
</feature>
<gene>
    <name evidence="9" type="ORF">H5410_012871</name>
</gene>
<evidence type="ECO:0000259" key="8">
    <source>
        <dbReference type="Pfam" id="PF14416"/>
    </source>
</evidence>
<sequence>MGKVVERFGLFLNITPIFVVIIVSFCLLEAKAHEVVTNNSRKSCDLFEGSWVFDNSYPSYNSTTCPFIRKEFDCIKYSKPNLDYLKYRWQPKGCVLSRFDGKKFMKRYKGKKIMYIGDSLSLNNFESLLCLLHAALPKSKFKQQINKHSVSVTFEDYGVEVILFHSNYLVDIEVVRNVGRVLKLNSIKSGEIWKQADVLIFNTWLWYLRADSKQQWDFVENNGTISKDMNRIEAFRIGLNTWAKWVDRDIDTKKTKVFYQGASATHYHGFEWGEPEVKNCFNETRPVRGSTYPSGLPIPVNIVKQVLKNMSKPIVNLLDITKLTQLRKDGHPSIYNVLIGSSEANGCDLFEGNWIIDNSYPLYDSKACPFIRREFDCIKFGRTNLDYLKYRWQPSNGCVLPRFDGKDFLENFRGKKIMYIGDSLSLNIYESLLCLLHAAVPQAKYNQVILRENVTVTFLDYGVEIVLFHSNLLVDIEVEKIGRVLKLDSIKDGQIWKNFDLLIFNTWLWYTRRPPGQQWDFVEYNGKILKDMDRVEAFRAGLKTWAKWVETDVDTTKTKVFFQGTSPAHYHGSEWGEPTVNSCLNETTPVNGSTYPSGLPIPVDIVKEELKNMSKPIVNLLDITKLSQLRKDGHPSIYNGNHGLDCTHWCIAMLTVFSRFYSDAIAKKLVHIERNPTRIISKQEEAEIITSNCNLFEGSWVIDDEVIHPLYNTTTCPFIRTMFDCTNRPDRQYLKYKWQPSACNLPRFDGRELLRKYKGKQIMFIGDSLSLNNYESFLCLLYVSVPEMNYKTKLTNQSVTDYEVLVTLFNSLFLVDVEVEPNIGRVLKLNSIKNGEIWKQADVLIFNTWLWWTRGKPKQPWDYIEDGGRLVKDMNRITAFQRGLNTWVKWVETHVDPTKTKVFYQGEAASHHHGEDWGEPGVKGCSNETRPVMGSIYPGGLPLAAQIVKKVLKKMRKKESIFLLDITILSHLRKDGHPANHNGNKGIDCTHFCLSGVPDTWNQLFYVSLF</sequence>
<dbReference type="PANTHER" id="PTHR32285:SF36">
    <property type="entry name" value="PROTEIN TRICHOME BIREFRINGENCE-LIKE 38"/>
    <property type="match status" value="1"/>
</dbReference>
<dbReference type="EMBL" id="JACXVP010000002">
    <property type="protein sequence ID" value="KAG5627653.1"/>
    <property type="molecule type" value="Genomic_DNA"/>
</dbReference>
<keyword evidence="10" id="KW-1185">Reference proteome</keyword>
<feature type="domain" description="Trichome birefringence-like N-terminal" evidence="8">
    <location>
        <begin position="346"/>
        <end position="396"/>
    </location>
</feature>
<reference evidence="9 10" key="1">
    <citation type="submission" date="2020-09" db="EMBL/GenBank/DDBJ databases">
        <title>De no assembly of potato wild relative species, Solanum commersonii.</title>
        <authorList>
            <person name="Cho K."/>
        </authorList>
    </citation>
    <scope>NUCLEOTIDE SEQUENCE [LARGE SCALE GENOMIC DNA]</scope>
    <source>
        <strain evidence="9">LZ3.2</strain>
        <tissue evidence="9">Leaf</tissue>
    </source>
</reference>
<comment type="similarity">
    <text evidence="2">Belongs to the PC-esterase family. TBL subfamily.</text>
</comment>
<feature type="domain" description="Trichome birefringence-like C-terminal" evidence="7">
    <location>
        <begin position="96"/>
        <end position="336"/>
    </location>
</feature>
<evidence type="ECO:0000256" key="6">
    <source>
        <dbReference type="ARBA" id="ARBA00023136"/>
    </source>
</evidence>
<dbReference type="OrthoDB" id="630188at2759"/>